<dbReference type="Pfam" id="PF00440">
    <property type="entry name" value="TetR_N"/>
    <property type="match status" value="1"/>
</dbReference>
<protein>
    <submittedName>
        <fullName evidence="4">TetR/AcrR family transcriptional regulator</fullName>
    </submittedName>
</protein>
<name>A0ABT8VJR4_9BACL</name>
<evidence type="ECO:0000313" key="4">
    <source>
        <dbReference type="EMBL" id="MDO3681204.1"/>
    </source>
</evidence>
<dbReference type="SUPFAM" id="SSF46689">
    <property type="entry name" value="Homeodomain-like"/>
    <property type="match status" value="1"/>
</dbReference>
<dbReference type="Proteomes" id="UP001168883">
    <property type="component" value="Unassembled WGS sequence"/>
</dbReference>
<accession>A0ABT8VJR4</accession>
<dbReference type="PANTHER" id="PTHR43479:SF7">
    <property type="entry name" value="TETR-FAMILY TRANSCRIPTIONAL REGULATOR"/>
    <property type="match status" value="1"/>
</dbReference>
<evidence type="ECO:0000256" key="2">
    <source>
        <dbReference type="PROSITE-ProRule" id="PRU00335"/>
    </source>
</evidence>
<dbReference type="PANTHER" id="PTHR43479">
    <property type="entry name" value="ACREF/ENVCD OPERON REPRESSOR-RELATED"/>
    <property type="match status" value="1"/>
</dbReference>
<organism evidence="4 5">
    <name type="scientific">Paenibacillus ehimensis</name>
    <dbReference type="NCBI Taxonomy" id="79264"/>
    <lineage>
        <taxon>Bacteria</taxon>
        <taxon>Bacillati</taxon>
        <taxon>Bacillota</taxon>
        <taxon>Bacilli</taxon>
        <taxon>Bacillales</taxon>
        <taxon>Paenibacillaceae</taxon>
        <taxon>Paenibacillus</taxon>
    </lineage>
</organism>
<dbReference type="RefSeq" id="WP_025846789.1">
    <property type="nucleotide sequence ID" value="NZ_JAUMKJ010000057.1"/>
</dbReference>
<dbReference type="EMBL" id="JAUMKJ010000057">
    <property type="protein sequence ID" value="MDO3681204.1"/>
    <property type="molecule type" value="Genomic_DNA"/>
</dbReference>
<comment type="caution">
    <text evidence="4">The sequence shown here is derived from an EMBL/GenBank/DDBJ whole genome shotgun (WGS) entry which is preliminary data.</text>
</comment>
<gene>
    <name evidence="4" type="ORF">Q3C12_29830</name>
</gene>
<keyword evidence="1 2" id="KW-0238">DNA-binding</keyword>
<dbReference type="InterPro" id="IPR039532">
    <property type="entry name" value="TetR_C_Firmicutes"/>
</dbReference>
<dbReference type="PROSITE" id="PS50977">
    <property type="entry name" value="HTH_TETR_2"/>
    <property type="match status" value="1"/>
</dbReference>
<keyword evidence="5" id="KW-1185">Reference proteome</keyword>
<evidence type="ECO:0000259" key="3">
    <source>
        <dbReference type="PROSITE" id="PS50977"/>
    </source>
</evidence>
<dbReference type="Pfam" id="PF14278">
    <property type="entry name" value="TetR_C_8"/>
    <property type="match status" value="1"/>
</dbReference>
<dbReference type="InterPro" id="IPR009057">
    <property type="entry name" value="Homeodomain-like_sf"/>
</dbReference>
<proteinExistence type="predicted"/>
<feature type="domain" description="HTH tetR-type" evidence="3">
    <location>
        <begin position="8"/>
        <end position="68"/>
    </location>
</feature>
<feature type="DNA-binding region" description="H-T-H motif" evidence="2">
    <location>
        <begin position="31"/>
        <end position="50"/>
    </location>
</feature>
<sequence>MKMDRRKLKTRRLLQKALLEVIEEKGAERVTVSDVTKKADVNRGTFYLHYTDSMDMLQKVKEEVWEGLRERIDKLDPFDYLHFANNKAPSPSLVDVVEYFGENAVFFRVILGPKGDPSYRIRIKDYLIKQHLSNILNSEHPKVSNSLLPFDFLIASIASANLSILQHWIDTDRRQSPGEIALMITQLIGNGAFQLLDTNHLPRRQNY</sequence>
<evidence type="ECO:0000313" key="5">
    <source>
        <dbReference type="Proteomes" id="UP001168883"/>
    </source>
</evidence>
<evidence type="ECO:0000256" key="1">
    <source>
        <dbReference type="ARBA" id="ARBA00023125"/>
    </source>
</evidence>
<reference evidence="4" key="1">
    <citation type="submission" date="2023-07" db="EMBL/GenBank/DDBJ databases">
        <authorList>
            <person name="Aktuganov G."/>
            <person name="Boyko T."/>
            <person name="Delegan Y."/>
            <person name="Galimzianova N."/>
            <person name="Gilvanova E."/>
            <person name="Korobov V."/>
            <person name="Kuzmina L."/>
            <person name="Melentiev A."/>
            <person name="Milman P."/>
            <person name="Ryabova A."/>
            <person name="Stupak E."/>
            <person name="Yasakov T."/>
            <person name="Zharikova N."/>
            <person name="Zhurenko E."/>
        </authorList>
    </citation>
    <scope>NUCLEOTIDE SEQUENCE</scope>
    <source>
        <strain evidence="4">IB-739</strain>
    </source>
</reference>
<dbReference type="Gene3D" id="1.10.357.10">
    <property type="entry name" value="Tetracycline Repressor, domain 2"/>
    <property type="match status" value="1"/>
</dbReference>
<dbReference type="InterPro" id="IPR050624">
    <property type="entry name" value="HTH-type_Tx_Regulator"/>
</dbReference>
<dbReference type="InterPro" id="IPR001647">
    <property type="entry name" value="HTH_TetR"/>
</dbReference>